<accession>A0AAD9XVZ1</accession>
<dbReference type="InterPro" id="IPR052895">
    <property type="entry name" value="HetReg/Transcr_Mod"/>
</dbReference>
<protein>
    <submittedName>
        <fullName evidence="2">Ankyrin unc44</fullName>
    </submittedName>
</protein>
<dbReference type="PANTHER" id="PTHR24148">
    <property type="entry name" value="ANKYRIN REPEAT DOMAIN-CONTAINING PROTEIN 39 HOMOLOG-RELATED"/>
    <property type="match status" value="1"/>
</dbReference>
<name>A0AAD9XVZ1_COLKA</name>
<evidence type="ECO:0000313" key="2">
    <source>
        <dbReference type="EMBL" id="KAK2728382.1"/>
    </source>
</evidence>
<dbReference type="Proteomes" id="UP001281614">
    <property type="component" value="Unassembled WGS sequence"/>
</dbReference>
<feature type="domain" description="Heterokaryon incompatibility" evidence="1">
    <location>
        <begin position="46"/>
        <end position="143"/>
    </location>
</feature>
<dbReference type="Pfam" id="PF06985">
    <property type="entry name" value="HET"/>
    <property type="match status" value="1"/>
</dbReference>
<dbReference type="PANTHER" id="PTHR24148:SF73">
    <property type="entry name" value="HET DOMAIN PROTEIN (AFU_ORTHOLOGUE AFUA_8G01020)"/>
    <property type="match status" value="1"/>
</dbReference>
<proteinExistence type="predicted"/>
<gene>
    <name evidence="2" type="ORF">CKAH01_11079</name>
</gene>
<dbReference type="EMBL" id="VYYT01000882">
    <property type="protein sequence ID" value="KAK2728382.1"/>
    <property type="molecule type" value="Genomic_DNA"/>
</dbReference>
<dbReference type="AlphaFoldDB" id="A0AAD9XVZ1"/>
<dbReference type="InterPro" id="IPR010730">
    <property type="entry name" value="HET"/>
</dbReference>
<comment type="caution">
    <text evidence="2">The sequence shown here is derived from an EMBL/GenBank/DDBJ whole genome shotgun (WGS) entry which is preliminary data.</text>
</comment>
<reference evidence="2" key="1">
    <citation type="submission" date="2023-02" db="EMBL/GenBank/DDBJ databases">
        <title>Colletotrichum kahawae CIFC_Que2 genome sequencing and assembly.</title>
        <authorList>
            <person name="Baroncelli R."/>
        </authorList>
    </citation>
    <scope>NUCLEOTIDE SEQUENCE</scope>
    <source>
        <strain evidence="2">CIFC_Que2</strain>
    </source>
</reference>
<evidence type="ECO:0000313" key="3">
    <source>
        <dbReference type="Proteomes" id="UP001281614"/>
    </source>
</evidence>
<keyword evidence="3" id="KW-1185">Reference proteome</keyword>
<organism evidence="2 3">
    <name type="scientific">Colletotrichum kahawae</name>
    <name type="common">Coffee berry disease fungus</name>
    <dbReference type="NCBI Taxonomy" id="34407"/>
    <lineage>
        <taxon>Eukaryota</taxon>
        <taxon>Fungi</taxon>
        <taxon>Dikarya</taxon>
        <taxon>Ascomycota</taxon>
        <taxon>Pezizomycotina</taxon>
        <taxon>Sordariomycetes</taxon>
        <taxon>Hypocreomycetidae</taxon>
        <taxon>Glomerellales</taxon>
        <taxon>Glomerellaceae</taxon>
        <taxon>Colletotrichum</taxon>
        <taxon>Colletotrichum gloeosporioides species complex</taxon>
    </lineage>
</organism>
<sequence length="143" mass="15764">MTSTYCYQPLSHKRAIRLIKLHQSLEDDAPLSCNIVETSVDEPEDYYALSYTWGGEAPSQRMLIQGHTASATSESSASIILVTPNCATALRKLRKLVQGSGTGVWVDAVCINQTATEEKSVQVSMMAEIYRHAKSVVIWLGEE</sequence>
<evidence type="ECO:0000259" key="1">
    <source>
        <dbReference type="Pfam" id="PF06985"/>
    </source>
</evidence>